<feature type="region of interest" description="Disordered" evidence="1">
    <location>
        <begin position="113"/>
        <end position="135"/>
    </location>
</feature>
<evidence type="ECO:0000313" key="3">
    <source>
        <dbReference type="EMBL" id="MDR6293070.1"/>
    </source>
</evidence>
<proteinExistence type="predicted"/>
<dbReference type="CDD" id="cd00198">
    <property type="entry name" value="vWFA"/>
    <property type="match status" value="1"/>
</dbReference>
<dbReference type="PIRSF" id="PIRSF010256">
    <property type="entry name" value="CoxE_vWa"/>
    <property type="match status" value="1"/>
</dbReference>
<dbReference type="EMBL" id="JAVDPW010000010">
    <property type="protein sequence ID" value="MDR6293070.1"/>
    <property type="molecule type" value="Genomic_DNA"/>
</dbReference>
<dbReference type="PANTHER" id="PTHR39338:SF6">
    <property type="entry name" value="BLL5662 PROTEIN"/>
    <property type="match status" value="1"/>
</dbReference>
<reference evidence="3 4" key="1">
    <citation type="submission" date="2023-07" db="EMBL/GenBank/DDBJ databases">
        <title>Sorghum-associated microbial communities from plants grown in Nebraska, USA.</title>
        <authorList>
            <person name="Schachtman D."/>
        </authorList>
    </citation>
    <scope>NUCLEOTIDE SEQUENCE [LARGE SCALE GENOMIC DNA]</scope>
    <source>
        <strain evidence="3 4">584</strain>
    </source>
</reference>
<dbReference type="Pfam" id="PF05762">
    <property type="entry name" value="VWA_CoxE"/>
    <property type="match status" value="1"/>
</dbReference>
<dbReference type="InterPro" id="IPR002035">
    <property type="entry name" value="VWF_A"/>
</dbReference>
<dbReference type="InterPro" id="IPR036465">
    <property type="entry name" value="vWFA_dom_sf"/>
</dbReference>
<dbReference type="Proteomes" id="UP001262410">
    <property type="component" value="Unassembled WGS sequence"/>
</dbReference>
<dbReference type="Gene3D" id="3.40.50.410">
    <property type="entry name" value="von Willebrand factor, type A domain"/>
    <property type="match status" value="1"/>
</dbReference>
<organism evidence="3 4">
    <name type="scientific">Inquilinus ginsengisoli</name>
    <dbReference type="NCBI Taxonomy" id="363840"/>
    <lineage>
        <taxon>Bacteria</taxon>
        <taxon>Pseudomonadati</taxon>
        <taxon>Pseudomonadota</taxon>
        <taxon>Alphaproteobacteria</taxon>
        <taxon>Rhodospirillales</taxon>
        <taxon>Rhodospirillaceae</taxon>
        <taxon>Inquilinus</taxon>
    </lineage>
</organism>
<evidence type="ECO:0000259" key="2">
    <source>
        <dbReference type="SMART" id="SM00327"/>
    </source>
</evidence>
<dbReference type="RefSeq" id="WP_309799708.1">
    <property type="nucleotide sequence ID" value="NZ_JAVDPW010000010.1"/>
</dbReference>
<accession>A0ABU1JZS5</accession>
<evidence type="ECO:0000256" key="1">
    <source>
        <dbReference type="SAM" id="MobiDB-lite"/>
    </source>
</evidence>
<dbReference type="SUPFAM" id="SSF53300">
    <property type="entry name" value="vWA-like"/>
    <property type="match status" value="1"/>
</dbReference>
<dbReference type="SMART" id="SM00327">
    <property type="entry name" value="VWA"/>
    <property type="match status" value="1"/>
</dbReference>
<gene>
    <name evidence="3" type="ORF">E9232_005615</name>
</gene>
<comment type="caution">
    <text evidence="3">The sequence shown here is derived from an EMBL/GenBank/DDBJ whole genome shotgun (WGS) entry which is preliminary data.</text>
</comment>
<protein>
    <recommendedName>
        <fullName evidence="2">VWFA domain-containing protein</fullName>
    </recommendedName>
</protein>
<feature type="compositionally biased region" description="Basic and acidic residues" evidence="1">
    <location>
        <begin position="125"/>
        <end position="134"/>
    </location>
</feature>
<keyword evidence="4" id="KW-1185">Reference proteome</keyword>
<feature type="domain" description="VWFA" evidence="2">
    <location>
        <begin position="222"/>
        <end position="398"/>
    </location>
</feature>
<sequence>MPPDPAPGEQGRLALNVMQFCRALRAAGLPVGPGRTLAALEALETIGIANRQDVYWALHATLVNRRDQRDIFDQAFHLFWRNPDMLKRAMTLMLPQIRTGKEEERAVNRRVAEAFADRNQPGRGEAPDDAKDPPEIEIDASLTFSERERLQHKDFEQMSADELARARAAIARFRLPVRDVATRRYAPHHSAPIVDMRQTLRRSLRAGGHSIDLARRIRRTRPPPLVVLCDISGSMSQYSRMLLHFLHAVTTERDRVHSFVFGTQLTNITRQLRRRDVDDALDRVGRAAQDWGGGTRIGACIAEFNRVWGRRVLGQGAVVILITDGLDRDAGDRLEAEIDRLHRSSRRLIWLNPLLRWDGYAPRSMGARALMPHVDEFRPVHSLASLAALVDVLGEDQARGDRRMARWRHLAAAQQEMVR</sequence>
<dbReference type="InterPro" id="IPR008912">
    <property type="entry name" value="Uncharacterised_CoxE"/>
</dbReference>
<dbReference type="PANTHER" id="PTHR39338">
    <property type="entry name" value="BLL5662 PROTEIN-RELATED"/>
    <property type="match status" value="1"/>
</dbReference>
<dbReference type="InterPro" id="IPR011195">
    <property type="entry name" value="UCP010256"/>
</dbReference>
<name>A0ABU1JZS5_9PROT</name>
<evidence type="ECO:0000313" key="4">
    <source>
        <dbReference type="Proteomes" id="UP001262410"/>
    </source>
</evidence>